<dbReference type="PROSITE" id="PS50994">
    <property type="entry name" value="INTEGRASE"/>
    <property type="match status" value="1"/>
</dbReference>
<evidence type="ECO:0000313" key="4">
    <source>
        <dbReference type="EMBL" id="WOG95386.1"/>
    </source>
</evidence>
<evidence type="ECO:0000313" key="5">
    <source>
        <dbReference type="Proteomes" id="UP000077755"/>
    </source>
</evidence>
<name>A0AAF1AWU3_DAUCS</name>
<dbReference type="InterPro" id="IPR001584">
    <property type="entry name" value="Integrase_cat-core"/>
</dbReference>
<dbReference type="InterPro" id="IPR016197">
    <property type="entry name" value="Chromo-like_dom_sf"/>
</dbReference>
<dbReference type="InterPro" id="IPR050951">
    <property type="entry name" value="Retrovirus_Pol_polyprotein"/>
</dbReference>
<dbReference type="Pfam" id="PF24626">
    <property type="entry name" value="SH3_Tf2-1"/>
    <property type="match status" value="1"/>
</dbReference>
<dbReference type="Gene3D" id="3.30.420.10">
    <property type="entry name" value="Ribonuclease H-like superfamily/Ribonuclease H"/>
    <property type="match status" value="1"/>
</dbReference>
<dbReference type="InterPro" id="IPR012337">
    <property type="entry name" value="RNaseH-like_sf"/>
</dbReference>
<dbReference type="GO" id="GO:0003676">
    <property type="term" value="F:nucleic acid binding"/>
    <property type="evidence" value="ECO:0007669"/>
    <property type="project" value="InterPro"/>
</dbReference>
<dbReference type="PANTHER" id="PTHR37984:SF5">
    <property type="entry name" value="PROTEIN NYNRIN-LIKE"/>
    <property type="match status" value="1"/>
</dbReference>
<dbReference type="GO" id="GO:0015074">
    <property type="term" value="P:DNA integration"/>
    <property type="evidence" value="ECO:0007669"/>
    <property type="project" value="InterPro"/>
</dbReference>
<dbReference type="InterPro" id="IPR056924">
    <property type="entry name" value="SH3_Tf2-1"/>
</dbReference>
<reference evidence="4" key="2">
    <citation type="submission" date="2022-03" db="EMBL/GenBank/DDBJ databases">
        <title>Draft title - Genomic analysis of global carrot germplasm unveils the trajectory of domestication and the origin of high carotenoid orange carrot.</title>
        <authorList>
            <person name="Iorizzo M."/>
            <person name="Ellison S."/>
            <person name="Senalik D."/>
            <person name="Macko-Podgorni A."/>
            <person name="Grzebelus D."/>
            <person name="Bostan H."/>
            <person name="Rolling W."/>
            <person name="Curaba J."/>
            <person name="Simon P."/>
        </authorList>
    </citation>
    <scope>NUCLEOTIDE SEQUENCE</scope>
    <source>
        <tissue evidence="4">Leaf</tissue>
    </source>
</reference>
<dbReference type="Proteomes" id="UP000077755">
    <property type="component" value="Chromosome 4"/>
</dbReference>
<dbReference type="PANTHER" id="PTHR37984">
    <property type="entry name" value="PROTEIN CBG26694"/>
    <property type="match status" value="1"/>
</dbReference>
<gene>
    <name evidence="4" type="ORF">DCAR_0414702</name>
</gene>
<organism evidence="4 5">
    <name type="scientific">Daucus carota subsp. sativus</name>
    <name type="common">Carrot</name>
    <dbReference type="NCBI Taxonomy" id="79200"/>
    <lineage>
        <taxon>Eukaryota</taxon>
        <taxon>Viridiplantae</taxon>
        <taxon>Streptophyta</taxon>
        <taxon>Embryophyta</taxon>
        <taxon>Tracheophyta</taxon>
        <taxon>Spermatophyta</taxon>
        <taxon>Magnoliopsida</taxon>
        <taxon>eudicotyledons</taxon>
        <taxon>Gunneridae</taxon>
        <taxon>Pentapetalae</taxon>
        <taxon>asterids</taxon>
        <taxon>campanulids</taxon>
        <taxon>Apiales</taxon>
        <taxon>Apiaceae</taxon>
        <taxon>Apioideae</taxon>
        <taxon>Scandiceae</taxon>
        <taxon>Daucinae</taxon>
        <taxon>Daucus</taxon>
        <taxon>Daucus sect. Daucus</taxon>
    </lineage>
</organism>
<evidence type="ECO:0000259" key="3">
    <source>
        <dbReference type="PROSITE" id="PS50994"/>
    </source>
</evidence>
<keyword evidence="5" id="KW-1185">Reference proteome</keyword>
<feature type="domain" description="Chromo" evidence="2">
    <location>
        <begin position="314"/>
        <end position="355"/>
    </location>
</feature>
<evidence type="ECO:0000256" key="1">
    <source>
        <dbReference type="SAM" id="Coils"/>
    </source>
</evidence>
<evidence type="ECO:0008006" key="6">
    <source>
        <dbReference type="Google" id="ProtNLM"/>
    </source>
</evidence>
<dbReference type="PROSITE" id="PS50013">
    <property type="entry name" value="CHROMO_2"/>
    <property type="match status" value="1"/>
</dbReference>
<dbReference type="EMBL" id="CP093346">
    <property type="protein sequence ID" value="WOG95386.1"/>
    <property type="molecule type" value="Genomic_DNA"/>
</dbReference>
<dbReference type="FunFam" id="3.30.420.10:FF:000032">
    <property type="entry name" value="Retrovirus-related Pol polyprotein from transposon 297-like Protein"/>
    <property type="match status" value="1"/>
</dbReference>
<feature type="domain" description="Integrase catalytic" evidence="3">
    <location>
        <begin position="6"/>
        <end position="170"/>
    </location>
</feature>
<proteinExistence type="predicted"/>
<dbReference type="SUPFAM" id="SSF53098">
    <property type="entry name" value="Ribonuclease H-like"/>
    <property type="match status" value="1"/>
</dbReference>
<feature type="coiled-coil region" evidence="1">
    <location>
        <begin position="191"/>
        <end position="218"/>
    </location>
</feature>
<dbReference type="InterPro" id="IPR000953">
    <property type="entry name" value="Chromo/chromo_shadow_dom"/>
</dbReference>
<dbReference type="AlphaFoldDB" id="A0AAF1AWU3"/>
<dbReference type="InterPro" id="IPR036397">
    <property type="entry name" value="RNaseH_sf"/>
</dbReference>
<reference evidence="4" key="1">
    <citation type="journal article" date="2016" name="Nat. Genet.">
        <title>A high-quality carrot genome assembly provides new insights into carotenoid accumulation and asterid genome evolution.</title>
        <authorList>
            <person name="Iorizzo M."/>
            <person name="Ellison S."/>
            <person name="Senalik D."/>
            <person name="Zeng P."/>
            <person name="Satapoomin P."/>
            <person name="Huang J."/>
            <person name="Bowman M."/>
            <person name="Iovene M."/>
            <person name="Sanseverino W."/>
            <person name="Cavagnaro P."/>
            <person name="Yildiz M."/>
            <person name="Macko-Podgorni A."/>
            <person name="Moranska E."/>
            <person name="Grzebelus E."/>
            <person name="Grzebelus D."/>
            <person name="Ashrafi H."/>
            <person name="Zheng Z."/>
            <person name="Cheng S."/>
            <person name="Spooner D."/>
            <person name="Van Deynze A."/>
            <person name="Simon P."/>
        </authorList>
    </citation>
    <scope>NUCLEOTIDE SEQUENCE</scope>
    <source>
        <tissue evidence="4">Leaf</tissue>
    </source>
</reference>
<protein>
    <recommendedName>
        <fullName evidence="6">Integrase catalytic domain-containing protein</fullName>
    </recommendedName>
</protein>
<keyword evidence="1" id="KW-0175">Coiled coil</keyword>
<evidence type="ECO:0000259" key="2">
    <source>
        <dbReference type="PROSITE" id="PS50013"/>
    </source>
</evidence>
<sequence>MPAGLLQPLPIPERIWEDISIDFVEGLPKSGGVDTVLVVVDRLSKYAHFLGLSHPFTAPTVAQLFIKEVVRLHGYPSTIVSDRDRIFLSLFWRELFRVQGTALHRSTAYHPQSDGQTEVVNKTLEGYLRCFISGKPRDWAKWLPWAEYWYNTSTHSSTKYSPFEIVYGRPPPQLVRFNAHNTAVASLEEQLIRRDALLAELKTNLERAQQQMKWYENRHRRHVEFQEGDMVYLKLQPYRQVSLARRPNEKLSPRFYGPFKVLSRVGKVAYRLELPPTTSIHNVFHISQLKKAIGSASVISSIPSHITPELVFVAEPEKLLDVRFKLPGDSNLAEVLIKWQDSPIWEATWEDFSSLALRFPDFHLEDKVSLWAGGNATAQHSSGPGLITYARNRVRAKPSSHKK</sequence>
<accession>A0AAF1AWU3</accession>
<dbReference type="SUPFAM" id="SSF54160">
    <property type="entry name" value="Chromo domain-like"/>
    <property type="match status" value="1"/>
</dbReference>